<protein>
    <recommendedName>
        <fullName evidence="4">Tetratricopeptide repeat protein</fullName>
    </recommendedName>
</protein>
<evidence type="ECO:0000256" key="1">
    <source>
        <dbReference type="SAM" id="MobiDB-lite"/>
    </source>
</evidence>
<evidence type="ECO:0000313" key="2">
    <source>
        <dbReference type="EMBL" id="SMP78421.1"/>
    </source>
</evidence>
<evidence type="ECO:0008006" key="4">
    <source>
        <dbReference type="Google" id="ProtNLM"/>
    </source>
</evidence>
<dbReference type="Proteomes" id="UP001158067">
    <property type="component" value="Unassembled WGS sequence"/>
</dbReference>
<dbReference type="SUPFAM" id="SSF48452">
    <property type="entry name" value="TPR-like"/>
    <property type="match status" value="1"/>
</dbReference>
<name>A0ABY1QT35_9BACT</name>
<reference evidence="2 3" key="1">
    <citation type="submission" date="2017-05" db="EMBL/GenBank/DDBJ databases">
        <authorList>
            <person name="Varghese N."/>
            <person name="Submissions S."/>
        </authorList>
    </citation>
    <scope>NUCLEOTIDE SEQUENCE [LARGE SCALE GENOMIC DNA]</scope>
    <source>
        <strain evidence="2 3">DSM 25457</strain>
    </source>
</reference>
<dbReference type="InterPro" id="IPR011990">
    <property type="entry name" value="TPR-like_helical_dom_sf"/>
</dbReference>
<dbReference type="RefSeq" id="WP_283435503.1">
    <property type="nucleotide sequence ID" value="NZ_FXUG01000026.1"/>
</dbReference>
<feature type="region of interest" description="Disordered" evidence="1">
    <location>
        <begin position="1"/>
        <end position="23"/>
    </location>
</feature>
<proteinExistence type="predicted"/>
<gene>
    <name evidence="2" type="ORF">SAMN06265222_1267</name>
</gene>
<organism evidence="2 3">
    <name type="scientific">Neorhodopirellula lusitana</name>
    <dbReference type="NCBI Taxonomy" id="445327"/>
    <lineage>
        <taxon>Bacteria</taxon>
        <taxon>Pseudomonadati</taxon>
        <taxon>Planctomycetota</taxon>
        <taxon>Planctomycetia</taxon>
        <taxon>Pirellulales</taxon>
        <taxon>Pirellulaceae</taxon>
        <taxon>Neorhodopirellula</taxon>
    </lineage>
</organism>
<dbReference type="EMBL" id="FXUG01000026">
    <property type="protein sequence ID" value="SMP78421.1"/>
    <property type="molecule type" value="Genomic_DNA"/>
</dbReference>
<evidence type="ECO:0000313" key="3">
    <source>
        <dbReference type="Proteomes" id="UP001158067"/>
    </source>
</evidence>
<sequence length="252" mass="28312">MPSSGSPSEQPTDPQDSKAGPCRRQELEHRLRDLQTDRDAYLELAAIYRSENRPLNAAQTLKKAHEVFPNDASILWEWEEARLARSMQQLGEVREMAAKAKSALADTELERCQTDWATCRISVCQARIARDPEMQHLRLVLGEALYDMERYEEALAELKPLEDVAQHSSTAAFWQGRCHLIMGNDGEAMRYLRNASLRRAVPTHTKVRVAALKLLIDLAERHGLTATLEQYQSTLASLLEAESNAAVKASSS</sequence>
<keyword evidence="3" id="KW-1185">Reference proteome</keyword>
<comment type="caution">
    <text evidence="2">The sequence shown here is derived from an EMBL/GenBank/DDBJ whole genome shotgun (WGS) entry which is preliminary data.</text>
</comment>
<dbReference type="Gene3D" id="1.25.40.10">
    <property type="entry name" value="Tetratricopeptide repeat domain"/>
    <property type="match status" value="2"/>
</dbReference>
<feature type="compositionally biased region" description="Polar residues" evidence="1">
    <location>
        <begin position="1"/>
        <end position="14"/>
    </location>
</feature>
<accession>A0ABY1QT35</accession>